<evidence type="ECO:0000313" key="3">
    <source>
        <dbReference type="Proteomes" id="UP000419743"/>
    </source>
</evidence>
<gene>
    <name evidence="2" type="ORF">HALOF300_03841</name>
</gene>
<comment type="caution">
    <text evidence="2">The sequence shown here is derived from an EMBL/GenBank/DDBJ whole genome shotgun (WGS) entry which is preliminary data.</text>
</comment>
<dbReference type="AlphaFoldDB" id="A0A7M4DNW0"/>
<reference evidence="2 3" key="1">
    <citation type="submission" date="2019-11" db="EMBL/GenBank/DDBJ databases">
        <authorList>
            <person name="Criscuolo A."/>
        </authorList>
    </citation>
    <scope>NUCLEOTIDE SEQUENCE [LARGE SCALE GENOMIC DNA]</scope>
    <source>
        <strain evidence="2">CIP111667</strain>
    </source>
</reference>
<feature type="region of interest" description="Disordered" evidence="1">
    <location>
        <begin position="119"/>
        <end position="143"/>
    </location>
</feature>
<evidence type="ECO:0000256" key="1">
    <source>
        <dbReference type="SAM" id="MobiDB-lite"/>
    </source>
</evidence>
<proteinExistence type="predicted"/>
<keyword evidence="3" id="KW-1185">Reference proteome</keyword>
<protein>
    <submittedName>
        <fullName evidence="2">Uncharacterized protein</fullName>
    </submittedName>
</protein>
<name>A0A7M4DNW0_9MICO</name>
<evidence type="ECO:0000313" key="2">
    <source>
        <dbReference type="EMBL" id="VZO39146.1"/>
    </source>
</evidence>
<sequence length="203" mass="21231">MALLCFVRAEGNEAMMRDGLKVIGAVVLSALLVACSASDPEPGAATSTGSDVTVADATEPAQVWDRDTVLAALTDARDQVATGDLTEITRAIDGQQHWCVPVDVLYYCALAGWAESPLPGWSEPEPAEPATNPDGSDVPDGDLSYAETFAQFQRLSAEEQQALLLTDLEAAAGATGKALESHYLAAAGPDLDPSFYTAFPDLA</sequence>
<organism evidence="2 3">
    <name type="scientific">Occultella aeris</name>
    <dbReference type="NCBI Taxonomy" id="2761496"/>
    <lineage>
        <taxon>Bacteria</taxon>
        <taxon>Bacillati</taxon>
        <taxon>Actinomycetota</taxon>
        <taxon>Actinomycetes</taxon>
        <taxon>Micrococcales</taxon>
        <taxon>Ruaniaceae</taxon>
        <taxon>Occultella</taxon>
    </lineage>
</organism>
<dbReference type="Proteomes" id="UP000419743">
    <property type="component" value="Unassembled WGS sequence"/>
</dbReference>
<dbReference type="EMBL" id="CACRYJ010000057">
    <property type="protein sequence ID" value="VZO39146.1"/>
    <property type="molecule type" value="Genomic_DNA"/>
</dbReference>
<accession>A0A7M4DNW0</accession>